<dbReference type="STRING" id="1810504.PG2T_08170"/>
<keyword evidence="6 9" id="KW-1133">Transmembrane helix</keyword>
<keyword evidence="5 9" id="KW-0653">Protein transport</keyword>
<feature type="transmembrane region" description="Helical" evidence="9">
    <location>
        <begin position="188"/>
        <end position="207"/>
    </location>
</feature>
<gene>
    <name evidence="9" type="primary">secF</name>
    <name evidence="11" type="ORF">PG2T_08170</name>
</gene>
<accession>A0A1B1YTX1</accession>
<feature type="domain" description="Protein export membrane protein SecD/SecF C-terminal" evidence="10">
    <location>
        <begin position="111"/>
        <end position="282"/>
    </location>
</feature>
<comment type="subcellular location">
    <subcellularLocation>
        <location evidence="1 9">Cell membrane</location>
        <topology evidence="1 9">Multi-pass membrane protein</topology>
    </subcellularLocation>
</comment>
<evidence type="ECO:0000256" key="7">
    <source>
        <dbReference type="ARBA" id="ARBA00023010"/>
    </source>
</evidence>
<comment type="subunit">
    <text evidence="9">Forms a complex with SecD. Part of the essential Sec protein translocation apparatus which comprises SecA, SecYEG and auxiliary proteins SecDF-YajC and YidC.</text>
</comment>
<dbReference type="InterPro" id="IPR022645">
    <property type="entry name" value="SecD/SecF_bac"/>
</dbReference>
<comment type="similarity">
    <text evidence="9">Belongs to the SecD/SecF family. SecF subfamily.</text>
</comment>
<keyword evidence="8 9" id="KW-0472">Membrane</keyword>
<dbReference type="InterPro" id="IPR055344">
    <property type="entry name" value="SecD_SecF_C_bact"/>
</dbReference>
<name>A0A1B1YTX1_9GAMM</name>
<evidence type="ECO:0000256" key="5">
    <source>
        <dbReference type="ARBA" id="ARBA00022927"/>
    </source>
</evidence>
<dbReference type="Proteomes" id="UP000092952">
    <property type="component" value="Chromosome"/>
</dbReference>
<dbReference type="OrthoDB" id="9774769at2"/>
<dbReference type="NCBIfam" id="TIGR00916">
    <property type="entry name" value="2A0604s01"/>
    <property type="match status" value="1"/>
</dbReference>
<dbReference type="SUPFAM" id="SSF82866">
    <property type="entry name" value="Multidrug efflux transporter AcrB transmembrane domain"/>
    <property type="match status" value="1"/>
</dbReference>
<evidence type="ECO:0000256" key="9">
    <source>
        <dbReference type="HAMAP-Rule" id="MF_01464"/>
    </source>
</evidence>
<dbReference type="KEGG" id="gbi:PG2T_08170"/>
<dbReference type="GO" id="GO:0015450">
    <property type="term" value="F:protein-transporting ATPase activity"/>
    <property type="evidence" value="ECO:0007669"/>
    <property type="project" value="InterPro"/>
</dbReference>
<evidence type="ECO:0000259" key="10">
    <source>
        <dbReference type="Pfam" id="PF02355"/>
    </source>
</evidence>
<keyword evidence="12" id="KW-1185">Reference proteome</keyword>
<evidence type="ECO:0000256" key="8">
    <source>
        <dbReference type="ARBA" id="ARBA00023136"/>
    </source>
</evidence>
<dbReference type="Pfam" id="PF02355">
    <property type="entry name" value="SecD_SecF_C"/>
    <property type="match status" value="1"/>
</dbReference>
<feature type="transmembrane region" description="Helical" evidence="9">
    <location>
        <begin position="12"/>
        <end position="34"/>
    </location>
</feature>
<dbReference type="InterPro" id="IPR022646">
    <property type="entry name" value="SecD/SecF_CS"/>
</dbReference>
<dbReference type="Pfam" id="PF07549">
    <property type="entry name" value="Sec_GG"/>
    <property type="match status" value="1"/>
</dbReference>
<dbReference type="Gene3D" id="1.20.1640.10">
    <property type="entry name" value="Multidrug efflux transporter AcrB transmembrane domain"/>
    <property type="match status" value="1"/>
</dbReference>
<dbReference type="InterPro" id="IPR022813">
    <property type="entry name" value="SecD/SecF_arch_bac"/>
</dbReference>
<feature type="transmembrane region" description="Helical" evidence="9">
    <location>
        <begin position="237"/>
        <end position="256"/>
    </location>
</feature>
<dbReference type="RefSeq" id="WP_068804098.1">
    <property type="nucleotide sequence ID" value="NZ_CP014671.1"/>
</dbReference>
<keyword evidence="7 9" id="KW-0811">Translocation</keyword>
<dbReference type="InterPro" id="IPR048634">
    <property type="entry name" value="SecD_SecF_C"/>
</dbReference>
<dbReference type="GO" id="GO:0006605">
    <property type="term" value="P:protein targeting"/>
    <property type="evidence" value="ECO:0007669"/>
    <property type="project" value="UniProtKB-UniRule"/>
</dbReference>
<dbReference type="GO" id="GO:0065002">
    <property type="term" value="P:intracellular protein transmembrane transport"/>
    <property type="evidence" value="ECO:0007669"/>
    <property type="project" value="UniProtKB-UniRule"/>
</dbReference>
<keyword evidence="4 9" id="KW-0812">Transmembrane</keyword>
<dbReference type="NCBIfam" id="TIGR00966">
    <property type="entry name" value="transloc_SecF"/>
    <property type="match status" value="1"/>
</dbReference>
<feature type="transmembrane region" description="Helical" evidence="9">
    <location>
        <begin position="131"/>
        <end position="152"/>
    </location>
</feature>
<dbReference type="PRINTS" id="PR01755">
    <property type="entry name" value="SECFTRNLCASE"/>
</dbReference>
<dbReference type="GO" id="GO:0043952">
    <property type="term" value="P:protein transport by the Sec complex"/>
    <property type="evidence" value="ECO:0007669"/>
    <property type="project" value="UniProtKB-UniRule"/>
</dbReference>
<evidence type="ECO:0000256" key="3">
    <source>
        <dbReference type="ARBA" id="ARBA00022475"/>
    </source>
</evidence>
<dbReference type="PANTHER" id="PTHR30081:SF8">
    <property type="entry name" value="PROTEIN TRANSLOCASE SUBUNIT SECF"/>
    <property type="match status" value="1"/>
</dbReference>
<reference evidence="12" key="1">
    <citation type="submission" date="2016-03" db="EMBL/GenBank/DDBJ databases">
        <title>Complete genome sequence of Solimmundus cernigliae, representing a novel lineage of polycyclic aromatic hydrocarbon degraders within the Gammaproteobacteria.</title>
        <authorList>
            <person name="Singleton D.R."/>
            <person name="Dickey A.N."/>
            <person name="Scholl E.H."/>
            <person name="Wright F.A."/>
            <person name="Aitken M.D."/>
        </authorList>
    </citation>
    <scope>NUCLEOTIDE SEQUENCE [LARGE SCALE GENOMIC DNA]</scope>
    <source>
        <strain evidence="12">TR3.2</strain>
    </source>
</reference>
<evidence type="ECO:0000256" key="1">
    <source>
        <dbReference type="ARBA" id="ARBA00004651"/>
    </source>
</evidence>
<comment type="function">
    <text evidence="9">Part of the Sec protein translocase complex. Interacts with the SecYEG preprotein conducting channel. SecDF uses the proton motive force (PMF) to complete protein translocation after the ATP-dependent function of SecA.</text>
</comment>
<evidence type="ECO:0000256" key="2">
    <source>
        <dbReference type="ARBA" id="ARBA00022448"/>
    </source>
</evidence>
<organism evidence="11 12">
    <name type="scientific">Immundisolibacter cernigliae</name>
    <dbReference type="NCBI Taxonomy" id="1810504"/>
    <lineage>
        <taxon>Bacteria</taxon>
        <taxon>Pseudomonadati</taxon>
        <taxon>Pseudomonadota</taxon>
        <taxon>Gammaproteobacteria</taxon>
        <taxon>Immundisolibacterales</taxon>
        <taxon>Immundisolibacteraceae</taxon>
        <taxon>Immundisolibacter</taxon>
    </lineage>
</organism>
<sequence>MAQQTFKVDFMRYAPVMLALSGVLVLVSILALAVRGLNFGIDFTGGTLVEVQYPAPVELPQVQAALSGHGLEGAVVQYFGTRSEVLVRIPAGMAGSTGELSTRVLEALGSGGQNITLQRVEFVGPQVGDELVTNAALALLYAVLAIGAYVAFRFEYRFAIGAVVSLAHDAIITVGFCALVGLEFDLTVVAAVLTVIGYSINDTVVIYDRIRENFPRMRKASTREVINRSVNETMTRTIATTATVVLALLPLVLFGGDAIHSFSLAMLIGVLAGAYSTIYVASWSLLPTGLSARDMIAPVKEGAQTP</sequence>
<dbReference type="EMBL" id="CP014671">
    <property type="protein sequence ID" value="ANX04157.1"/>
    <property type="molecule type" value="Genomic_DNA"/>
</dbReference>
<keyword evidence="3 9" id="KW-1003">Cell membrane</keyword>
<evidence type="ECO:0000313" key="11">
    <source>
        <dbReference type="EMBL" id="ANX04157.1"/>
    </source>
</evidence>
<feature type="transmembrane region" description="Helical" evidence="9">
    <location>
        <begin position="159"/>
        <end position="182"/>
    </location>
</feature>
<dbReference type="InterPro" id="IPR005665">
    <property type="entry name" value="SecF_bac"/>
</dbReference>
<dbReference type="GO" id="GO:0005886">
    <property type="term" value="C:plasma membrane"/>
    <property type="evidence" value="ECO:0007669"/>
    <property type="project" value="UniProtKB-SubCell"/>
</dbReference>
<evidence type="ECO:0000256" key="6">
    <source>
        <dbReference type="ARBA" id="ARBA00022989"/>
    </source>
</evidence>
<dbReference type="InParanoid" id="A0A1B1YTX1"/>
<keyword evidence="2 9" id="KW-0813">Transport</keyword>
<dbReference type="FunCoup" id="A0A1B1YTX1">
    <property type="interactions" value="261"/>
</dbReference>
<evidence type="ECO:0000313" key="12">
    <source>
        <dbReference type="Proteomes" id="UP000092952"/>
    </source>
</evidence>
<dbReference type="AlphaFoldDB" id="A0A1B1YTX1"/>
<protein>
    <recommendedName>
        <fullName evidence="9">Protein-export membrane protein SecF</fullName>
    </recommendedName>
</protein>
<dbReference type="HAMAP" id="MF_01464_B">
    <property type="entry name" value="SecF_B"/>
    <property type="match status" value="1"/>
</dbReference>
<feature type="transmembrane region" description="Helical" evidence="9">
    <location>
        <begin position="262"/>
        <end position="286"/>
    </location>
</feature>
<dbReference type="PANTHER" id="PTHR30081">
    <property type="entry name" value="PROTEIN-EXPORT MEMBRANE PROTEIN SEC"/>
    <property type="match status" value="1"/>
</dbReference>
<evidence type="ECO:0000256" key="4">
    <source>
        <dbReference type="ARBA" id="ARBA00022692"/>
    </source>
</evidence>
<proteinExistence type="inferred from homology"/>